<gene>
    <name evidence="1" type="ORF">N5A56_006350</name>
</gene>
<proteinExistence type="predicted"/>
<dbReference type="EMBL" id="JAOSLC020000003">
    <property type="protein sequence ID" value="MDD7914066.1"/>
    <property type="molecule type" value="Genomic_DNA"/>
</dbReference>
<evidence type="ECO:0008006" key="3">
    <source>
        <dbReference type="Google" id="ProtNLM"/>
    </source>
</evidence>
<name>A0ABT5S7J1_9FLAO</name>
<organism evidence="1 2">
    <name type="scientific">Polaribacter ponticola</name>
    <dbReference type="NCBI Taxonomy" id="2978475"/>
    <lineage>
        <taxon>Bacteria</taxon>
        <taxon>Pseudomonadati</taxon>
        <taxon>Bacteroidota</taxon>
        <taxon>Flavobacteriia</taxon>
        <taxon>Flavobacteriales</taxon>
        <taxon>Flavobacteriaceae</taxon>
    </lineage>
</organism>
<sequence>MELANIEKLVEKYLDAETTLQEEATLKNYFTEGIVAPHLEQYAYMFTYFTTAKDVTYTKTIELEPKKSKTRNFKWLSVAASVMLLFSVFIGKNQYDNYQQKKQAEEIYAQVSKGLMLLSTNLRKGEEAVATLYTYENSVNKILK</sequence>
<keyword evidence="2" id="KW-1185">Reference proteome</keyword>
<comment type="caution">
    <text evidence="1">The sequence shown here is derived from an EMBL/GenBank/DDBJ whole genome shotgun (WGS) entry which is preliminary data.</text>
</comment>
<dbReference type="RefSeq" id="WP_265724736.1">
    <property type="nucleotide sequence ID" value="NZ_JAOSLC020000003.1"/>
</dbReference>
<evidence type="ECO:0000313" key="2">
    <source>
        <dbReference type="Proteomes" id="UP001151478"/>
    </source>
</evidence>
<reference evidence="1" key="1">
    <citation type="submission" date="2023-02" db="EMBL/GenBank/DDBJ databases">
        <title>Polaribacter ponticola sp. nov., isolated from seawater.</title>
        <authorList>
            <person name="Baek J.H."/>
            <person name="Kim J.M."/>
            <person name="Choi D.G."/>
            <person name="Jeon C.O."/>
        </authorList>
    </citation>
    <scope>NUCLEOTIDE SEQUENCE</scope>
    <source>
        <strain evidence="1">MSW5</strain>
    </source>
</reference>
<accession>A0ABT5S7J1</accession>
<dbReference type="Proteomes" id="UP001151478">
    <property type="component" value="Unassembled WGS sequence"/>
</dbReference>
<evidence type="ECO:0000313" key="1">
    <source>
        <dbReference type="EMBL" id="MDD7914066.1"/>
    </source>
</evidence>
<protein>
    <recommendedName>
        <fullName evidence="3">Anti-sigma factor</fullName>
    </recommendedName>
</protein>